<dbReference type="Proteomes" id="UP001597183">
    <property type="component" value="Unassembled WGS sequence"/>
</dbReference>
<keyword evidence="2" id="KW-1185">Reference proteome</keyword>
<sequence>MTFLVRVGFSTGAGVPEEYLRLDDPVAGLLDVGLLAPDGLTTDISTDAAGHQRVMEFSIDRGSSQNAGALVEYAAGTLTLTLRDDNGDLDPATIDEPLPGISIQLSKVWAGEVYPLFTGTVDAWLPEHRWPDQAVVVITASDALASVAGYNRGEIAATGAGQLSGARANLWLDAIGWPAGRRDIDTGTVTLAATTLGGNVLDGLRDTALAEVGDLWATPGGTIRFRDRYGLYLDGATLQATFGSDTAGGELPWVDKLDISYDRTGQINLVRAARDVEGATVFESSDEVSRSRYGDRGPDTFALDLDTDAQVATWVDYVRAREATPQLRFNGITIDPRVNEDALYPLVLGLDFGDRIAVVRRPPGVAADTREAYIRGIRHSFSAPNRWQTSWELEHAPIGSAFIVDDAVHGLLDSNVLIL</sequence>
<gene>
    <name evidence="1" type="ORF">ACFQ5G_12700</name>
</gene>
<dbReference type="EMBL" id="JBHTMK010000016">
    <property type="protein sequence ID" value="MFD1366206.1"/>
    <property type="molecule type" value="Genomic_DNA"/>
</dbReference>
<name>A0ABW4A6A6_9ACTN</name>
<organism evidence="1 2">
    <name type="scientific">Actinoplanes sichuanensis</name>
    <dbReference type="NCBI Taxonomy" id="512349"/>
    <lineage>
        <taxon>Bacteria</taxon>
        <taxon>Bacillati</taxon>
        <taxon>Actinomycetota</taxon>
        <taxon>Actinomycetes</taxon>
        <taxon>Micromonosporales</taxon>
        <taxon>Micromonosporaceae</taxon>
        <taxon>Actinoplanes</taxon>
    </lineage>
</organism>
<dbReference type="RefSeq" id="WP_317786512.1">
    <property type="nucleotide sequence ID" value="NZ_AP028461.1"/>
</dbReference>
<evidence type="ECO:0008006" key="3">
    <source>
        <dbReference type="Google" id="ProtNLM"/>
    </source>
</evidence>
<comment type="caution">
    <text evidence="1">The sequence shown here is derived from an EMBL/GenBank/DDBJ whole genome shotgun (WGS) entry which is preliminary data.</text>
</comment>
<evidence type="ECO:0000313" key="1">
    <source>
        <dbReference type="EMBL" id="MFD1366206.1"/>
    </source>
</evidence>
<evidence type="ECO:0000313" key="2">
    <source>
        <dbReference type="Proteomes" id="UP001597183"/>
    </source>
</evidence>
<reference evidence="2" key="1">
    <citation type="journal article" date="2019" name="Int. J. Syst. Evol. Microbiol.">
        <title>The Global Catalogue of Microorganisms (GCM) 10K type strain sequencing project: providing services to taxonomists for standard genome sequencing and annotation.</title>
        <authorList>
            <consortium name="The Broad Institute Genomics Platform"/>
            <consortium name="The Broad Institute Genome Sequencing Center for Infectious Disease"/>
            <person name="Wu L."/>
            <person name="Ma J."/>
        </authorList>
    </citation>
    <scope>NUCLEOTIDE SEQUENCE [LARGE SCALE GENOMIC DNA]</scope>
    <source>
        <strain evidence="2">CCM 7526</strain>
    </source>
</reference>
<protein>
    <recommendedName>
        <fullName evidence="3">Phage tail protein</fullName>
    </recommendedName>
</protein>
<proteinExistence type="predicted"/>
<accession>A0ABW4A6A6</accession>